<dbReference type="NCBIfam" id="NF004816">
    <property type="entry name" value="PRK06170.1"/>
    <property type="match status" value="1"/>
</dbReference>
<dbReference type="GO" id="GO:0004040">
    <property type="term" value="F:amidase activity"/>
    <property type="evidence" value="ECO:0007669"/>
    <property type="project" value="UniProtKB-EC"/>
</dbReference>
<dbReference type="EC" id="3.5.1.4" evidence="2"/>
<dbReference type="PANTHER" id="PTHR43372:SF4">
    <property type="entry name" value="FATTY-ACID AMIDE HYDROLASE 2"/>
    <property type="match status" value="1"/>
</dbReference>
<dbReference type="PIRSF" id="PIRSF001221">
    <property type="entry name" value="Amidase_fungi"/>
    <property type="match status" value="1"/>
</dbReference>
<dbReference type="Proteomes" id="UP000542125">
    <property type="component" value="Unassembled WGS sequence"/>
</dbReference>
<dbReference type="AlphaFoldDB" id="A0A7Y9IZ48"/>
<dbReference type="PANTHER" id="PTHR43372">
    <property type="entry name" value="FATTY-ACID AMIDE HYDROLASE"/>
    <property type="match status" value="1"/>
</dbReference>
<feature type="domain" description="Amidase" evidence="1">
    <location>
        <begin position="27"/>
        <end position="464"/>
    </location>
</feature>
<dbReference type="GO" id="GO:0012505">
    <property type="term" value="C:endomembrane system"/>
    <property type="evidence" value="ECO:0007669"/>
    <property type="project" value="TreeGrafter"/>
</dbReference>
<name>A0A7Y9IZ48_9BURK</name>
<sequence length="489" mass="51760">MSNEIVYASAVGLARKIHDRETSSRAVVDVFLARIAQHNPAINAVVVLQADIARRRAEAADAARANGVSWGPLHGVPITVKDSFDVQGLPSTFGLAALGGNIAARDALTVERLQAAGAIVLGKTNVPPNLADWQTIHPVYGTTRNPWDVTRTPGGSSGGSAAALASGFSALEIGSDIGGSIRMPAHYCGVWGHKPSFGLVPGRGHAKPGSVAPSDITVYGPLARSAGDLALALDVMAGPDPEAGAGWRLDLDPPGPRLADRYRVALWADDPAFPVDASVSDALHAAADSLRRSGVDVDETARPAFDSRDAYEIYVHLLRAATSGRQSDADWDANIAAASGLDPADRSYRALFLRGNVLTHRDWVGFEQRRHGLIQAWRDFFSRYDAVLCPVASTPAFTLVGDTPKHARQVTVNGKDEPSANDYFWLGLASASYLPSTTAPIGVSGAGLPVGAQLIGRFGSDRTCMALAQHLERHHYGFAIPPLFRKAIL</sequence>
<keyword evidence="3" id="KW-1185">Reference proteome</keyword>
<protein>
    <submittedName>
        <fullName evidence="2">Amidase</fullName>
        <ecNumber evidence="2">3.5.1.4</ecNumber>
    </submittedName>
</protein>
<proteinExistence type="predicted"/>
<comment type="caution">
    <text evidence="2">The sequence shown here is derived from an EMBL/GenBank/DDBJ whole genome shotgun (WGS) entry which is preliminary data.</text>
</comment>
<dbReference type="Pfam" id="PF01425">
    <property type="entry name" value="Amidase"/>
    <property type="match status" value="1"/>
</dbReference>
<evidence type="ECO:0000313" key="3">
    <source>
        <dbReference type="Proteomes" id="UP000542125"/>
    </source>
</evidence>
<keyword evidence="2" id="KW-0378">Hydrolase</keyword>
<reference evidence="2 3" key="1">
    <citation type="submission" date="2020-07" db="EMBL/GenBank/DDBJ databases">
        <title>Genomic Encyclopedia of Type Strains, Phase IV (KMG-V): Genome sequencing to study the core and pangenomes of soil and plant-associated prokaryotes.</title>
        <authorList>
            <person name="Whitman W."/>
        </authorList>
    </citation>
    <scope>NUCLEOTIDE SEQUENCE [LARGE SCALE GENOMIC DNA]</scope>
    <source>
        <strain evidence="2 3">SAS40</strain>
    </source>
</reference>
<dbReference type="SUPFAM" id="SSF75304">
    <property type="entry name" value="Amidase signature (AS) enzymes"/>
    <property type="match status" value="1"/>
</dbReference>
<organism evidence="2 3">
    <name type="scientific">Pigmentiphaga litoralis</name>
    <dbReference type="NCBI Taxonomy" id="516702"/>
    <lineage>
        <taxon>Bacteria</taxon>
        <taxon>Pseudomonadati</taxon>
        <taxon>Pseudomonadota</taxon>
        <taxon>Betaproteobacteria</taxon>
        <taxon>Burkholderiales</taxon>
        <taxon>Alcaligenaceae</taxon>
        <taxon>Pigmentiphaga</taxon>
    </lineage>
</organism>
<dbReference type="InterPro" id="IPR052739">
    <property type="entry name" value="FAAH2"/>
</dbReference>
<dbReference type="Gene3D" id="3.90.1300.10">
    <property type="entry name" value="Amidase signature (AS) domain"/>
    <property type="match status" value="1"/>
</dbReference>
<accession>A0A7Y9IZ48</accession>
<dbReference type="RefSeq" id="WP_179589412.1">
    <property type="nucleotide sequence ID" value="NZ_JACBYR010000002.1"/>
</dbReference>
<evidence type="ECO:0000259" key="1">
    <source>
        <dbReference type="Pfam" id="PF01425"/>
    </source>
</evidence>
<dbReference type="EMBL" id="JACBYR010000002">
    <property type="protein sequence ID" value="NYE85465.1"/>
    <property type="molecule type" value="Genomic_DNA"/>
</dbReference>
<dbReference type="InterPro" id="IPR023631">
    <property type="entry name" value="Amidase_dom"/>
</dbReference>
<evidence type="ECO:0000313" key="2">
    <source>
        <dbReference type="EMBL" id="NYE85465.1"/>
    </source>
</evidence>
<gene>
    <name evidence="2" type="ORF">FHW18_004772</name>
</gene>
<dbReference type="InterPro" id="IPR036928">
    <property type="entry name" value="AS_sf"/>
</dbReference>